<evidence type="ECO:0000256" key="7">
    <source>
        <dbReference type="ARBA" id="ARBA00023049"/>
    </source>
</evidence>
<evidence type="ECO:0000256" key="8">
    <source>
        <dbReference type="SAM" id="MobiDB-lite"/>
    </source>
</evidence>
<evidence type="ECO:0000313" key="10">
    <source>
        <dbReference type="EMBL" id="KAK3609739.1"/>
    </source>
</evidence>
<dbReference type="InterPro" id="IPR014782">
    <property type="entry name" value="Peptidase_M1_dom"/>
</dbReference>
<evidence type="ECO:0000256" key="3">
    <source>
        <dbReference type="ARBA" id="ARBA00022670"/>
    </source>
</evidence>
<reference evidence="10" key="1">
    <citation type="journal article" date="2021" name="Genome Biol. Evol.">
        <title>A High-Quality Reference Genome for a Parasitic Bivalve with Doubly Uniparental Inheritance (Bivalvia: Unionida).</title>
        <authorList>
            <person name="Smith C.H."/>
        </authorList>
    </citation>
    <scope>NUCLEOTIDE SEQUENCE</scope>
    <source>
        <strain evidence="10">CHS0354</strain>
    </source>
</reference>
<dbReference type="Proteomes" id="UP001195483">
    <property type="component" value="Unassembled WGS sequence"/>
</dbReference>
<sequence>MTDDDECDNDLPLLSNSRDIHVHHYVLDLTCVFKEKRFKGSITLFCESRIPHEQSEKLMTTIIKEQNDEKSGDDTDAASPQTLQARSSQKSIIDLMENVLDQESIDKNLTSNSQTERASELAASAVVDSFLLQQSTSRLFSVKQLHLYNTNDCHISCSPCEMPPFCDKESVILPADTENKHLSSLVDHCYNSLEETQLHPNLSAEITDLFLFPNSDSGLKIEFNSCQNSGTHISDCAEGPNEVQGTQITSKPEVQLYAFKNLPIQTQIFCHDQTADASNTGHVPCNAGIETCSGIETSGEIAVCYNTEDLSSSEAQECYNSGTDTSESQSNHNFDAVHLAEVQVCDIKYVDKSNTTLASHELISGPSSATVSFVSNYSRTHPVTKTEILGISNTHPVTKVEILEIPSADAANQEHTYTCQKLEKQSPVCKTIMFTNNKNSHTASVDSLISNLMSHNSNFEILGKLELVPDKSVNSHVTIDITDLHSAPKSEDFKASCTKQSKFESESTLKINSSHSTDFHLILDSWNIIVDYVEEMVVYDSTSPMSQTHDELLQNHNELVQSCDLVAQECGELVHWSSFICKGNNVHVLRRDDFVHVNDKLVQKNYDDFVRFKDPLSQAKNETVGRNKEGFVGNEKLVKRNDESLQLAKGEFSQPNNIIFRESNKHVKEGEKLDGGSDEQVKQNKRREISMIAVRKRLVHETSKNCIRICKPGVQHAQDFPRIIRIHFTTDPQGSSLKWTQDQDGNECVYTHGHWINNRSLFPSQDVPDTMATWEACIHVEPQYTVLMSGDKEPIVTTSRCGLKSYYYHTEMEMPSSTLALAVGKWKEIKLLTDEDIRMSDIETAKFYLPCRIFSPSSLQKAAQAVLGRYIPSCMEASADFLGPHPFKRLDILIVPYSFNSLGMASPSLMFLSQSVLSADLMMCVRVAHEMSHSWFGLLIGPQDWTEEWLSEGFCTYTEEYIHCHIMKWNEEERYNHLGIRDYLKYRVLKAELHNTDEMFHILRPNKGQEIMLDGSTVQFVKNGMNPEKRYMQVHYLKGYFLLKHLEELVGIEDFHEFLLKFVQHFNGQLITSKDVLDLFFSSFSYHRLQGVCTESITQEWLDNPSIPKITCCELQEDNELAQHVLAQVKAFKEFGSEYKTLHWTKRRKKNPEDILSKLDGDQLVLFLEELLKEEHIHHHLLSSLRSYYSLHASNADVMHRWCELVIKHKLQTNYQDVFWFLVNHQAMGVYLFGELVISEDSHQKKLAEACFRKIASDMDTDVRITVHSMLYGT</sequence>
<dbReference type="AlphaFoldDB" id="A0AAE0TGW2"/>
<keyword evidence="3" id="KW-0645">Protease</keyword>
<dbReference type="PANTHER" id="PTHR46627">
    <property type="entry name" value="AMINOPEPTIDASE O"/>
    <property type="match status" value="1"/>
</dbReference>
<dbReference type="InterPro" id="IPR033577">
    <property type="entry name" value="AOPep"/>
</dbReference>
<dbReference type="SUPFAM" id="SSF55486">
    <property type="entry name" value="Metalloproteases ('zincins'), catalytic domain"/>
    <property type="match status" value="1"/>
</dbReference>
<evidence type="ECO:0000256" key="1">
    <source>
        <dbReference type="ARBA" id="ARBA00001947"/>
    </source>
</evidence>
<dbReference type="GO" id="GO:0006508">
    <property type="term" value="P:proteolysis"/>
    <property type="evidence" value="ECO:0007669"/>
    <property type="project" value="UniProtKB-KW"/>
</dbReference>
<dbReference type="Gene3D" id="1.25.40.320">
    <property type="entry name" value="Peptidase M1, leukotriene A4 hydrolase/aminopeptidase C-terminal domain"/>
    <property type="match status" value="1"/>
</dbReference>
<feature type="region of interest" description="Disordered" evidence="8">
    <location>
        <begin position="67"/>
        <end position="88"/>
    </location>
</feature>
<keyword evidence="6" id="KW-0862">Zinc</keyword>
<dbReference type="InterPro" id="IPR016024">
    <property type="entry name" value="ARM-type_fold"/>
</dbReference>
<gene>
    <name evidence="10" type="ORF">CHS0354_029185</name>
</gene>
<dbReference type="InterPro" id="IPR015211">
    <property type="entry name" value="Peptidase_M1_C"/>
</dbReference>
<protein>
    <recommendedName>
        <fullName evidence="9">Peptidase M1 leukotriene A4 hydrolase/aminopeptidase C-terminal domain-containing protein</fullName>
    </recommendedName>
</protein>
<accession>A0AAE0TGW2</accession>
<dbReference type="InterPro" id="IPR038502">
    <property type="entry name" value="M1_LTA-4_hydro/amino_C_sf"/>
</dbReference>
<reference evidence="10" key="3">
    <citation type="submission" date="2023-05" db="EMBL/GenBank/DDBJ databases">
        <authorList>
            <person name="Smith C.H."/>
        </authorList>
    </citation>
    <scope>NUCLEOTIDE SEQUENCE</scope>
    <source>
        <strain evidence="10">CHS0354</strain>
        <tissue evidence="10">Mantle</tissue>
    </source>
</reference>
<dbReference type="PRINTS" id="PR00756">
    <property type="entry name" value="ALADIPTASE"/>
</dbReference>
<dbReference type="GO" id="GO:0008270">
    <property type="term" value="F:zinc ion binding"/>
    <property type="evidence" value="ECO:0007669"/>
    <property type="project" value="InterPro"/>
</dbReference>
<proteinExistence type="inferred from homology"/>
<evidence type="ECO:0000256" key="5">
    <source>
        <dbReference type="ARBA" id="ARBA00022801"/>
    </source>
</evidence>
<dbReference type="SUPFAM" id="SSF63737">
    <property type="entry name" value="Leukotriene A4 hydrolase N-terminal domain"/>
    <property type="match status" value="1"/>
</dbReference>
<reference evidence="10" key="2">
    <citation type="journal article" date="2021" name="Genome Biol. Evol.">
        <title>Developing a high-quality reference genome for a parasitic bivalve with doubly uniparental inheritance (Bivalvia: Unionida).</title>
        <authorList>
            <person name="Smith C.H."/>
        </authorList>
    </citation>
    <scope>NUCLEOTIDE SEQUENCE</scope>
    <source>
        <strain evidence="10">CHS0354</strain>
        <tissue evidence="10">Mantle</tissue>
    </source>
</reference>
<dbReference type="InterPro" id="IPR042097">
    <property type="entry name" value="Aminopeptidase_N-like_N_sf"/>
</dbReference>
<evidence type="ECO:0000256" key="4">
    <source>
        <dbReference type="ARBA" id="ARBA00022723"/>
    </source>
</evidence>
<dbReference type="EMBL" id="JAEAOA010001752">
    <property type="protein sequence ID" value="KAK3609739.1"/>
    <property type="molecule type" value="Genomic_DNA"/>
</dbReference>
<feature type="domain" description="Peptidase M1 leukotriene A4 hydrolase/aminopeptidase C-terminal" evidence="9">
    <location>
        <begin position="1120"/>
        <end position="1271"/>
    </location>
</feature>
<dbReference type="GO" id="GO:0070006">
    <property type="term" value="F:metalloaminopeptidase activity"/>
    <property type="evidence" value="ECO:0007669"/>
    <property type="project" value="InterPro"/>
</dbReference>
<keyword evidence="7" id="KW-0482">Metalloprotease</keyword>
<comment type="similarity">
    <text evidence="2">Belongs to the peptidase M1 family.</text>
</comment>
<dbReference type="Pfam" id="PF09127">
    <property type="entry name" value="Leuk-A4-hydro_C"/>
    <property type="match status" value="1"/>
</dbReference>
<keyword evidence="5" id="KW-0378">Hydrolase</keyword>
<evidence type="ECO:0000313" key="11">
    <source>
        <dbReference type="Proteomes" id="UP001195483"/>
    </source>
</evidence>
<dbReference type="Gene3D" id="3.30.2010.30">
    <property type="match status" value="1"/>
</dbReference>
<dbReference type="Gene3D" id="1.10.390.10">
    <property type="entry name" value="Neutral Protease Domain 2"/>
    <property type="match status" value="1"/>
</dbReference>
<name>A0AAE0TGW2_9BIVA</name>
<evidence type="ECO:0000256" key="2">
    <source>
        <dbReference type="ARBA" id="ARBA00010136"/>
    </source>
</evidence>
<dbReference type="Pfam" id="PF01433">
    <property type="entry name" value="Peptidase_M1"/>
    <property type="match status" value="1"/>
</dbReference>
<dbReference type="SUPFAM" id="SSF48371">
    <property type="entry name" value="ARM repeat"/>
    <property type="match status" value="1"/>
</dbReference>
<dbReference type="InterPro" id="IPR001930">
    <property type="entry name" value="Peptidase_M1"/>
</dbReference>
<dbReference type="SMART" id="SM01263">
    <property type="entry name" value="Leuk-A4-hydro_C"/>
    <property type="match status" value="1"/>
</dbReference>
<feature type="compositionally biased region" description="Polar residues" evidence="8">
    <location>
        <begin position="78"/>
        <end position="88"/>
    </location>
</feature>
<comment type="caution">
    <text evidence="10">The sequence shown here is derived from an EMBL/GenBank/DDBJ whole genome shotgun (WGS) entry which is preliminary data.</text>
</comment>
<organism evidence="10 11">
    <name type="scientific">Potamilus streckersoni</name>
    <dbReference type="NCBI Taxonomy" id="2493646"/>
    <lineage>
        <taxon>Eukaryota</taxon>
        <taxon>Metazoa</taxon>
        <taxon>Spiralia</taxon>
        <taxon>Lophotrochozoa</taxon>
        <taxon>Mollusca</taxon>
        <taxon>Bivalvia</taxon>
        <taxon>Autobranchia</taxon>
        <taxon>Heteroconchia</taxon>
        <taxon>Palaeoheterodonta</taxon>
        <taxon>Unionida</taxon>
        <taxon>Unionoidea</taxon>
        <taxon>Unionidae</taxon>
        <taxon>Ambleminae</taxon>
        <taxon>Lampsilini</taxon>
        <taxon>Potamilus</taxon>
    </lineage>
</organism>
<dbReference type="InterPro" id="IPR027268">
    <property type="entry name" value="Peptidase_M4/M1_CTD_sf"/>
</dbReference>
<dbReference type="Gene3D" id="2.60.40.1730">
    <property type="entry name" value="tricorn interacting facor f3 domain"/>
    <property type="match status" value="1"/>
</dbReference>
<keyword evidence="11" id="KW-1185">Reference proteome</keyword>
<comment type="cofactor">
    <cofactor evidence="1">
        <name>Zn(2+)</name>
        <dbReference type="ChEBI" id="CHEBI:29105"/>
    </cofactor>
</comment>
<evidence type="ECO:0000259" key="9">
    <source>
        <dbReference type="SMART" id="SM01263"/>
    </source>
</evidence>
<evidence type="ECO:0000256" key="6">
    <source>
        <dbReference type="ARBA" id="ARBA00022833"/>
    </source>
</evidence>
<keyword evidence="4" id="KW-0479">Metal-binding</keyword>
<dbReference type="GO" id="GO:0005730">
    <property type="term" value="C:nucleolus"/>
    <property type="evidence" value="ECO:0007669"/>
    <property type="project" value="InterPro"/>
</dbReference>
<dbReference type="PANTHER" id="PTHR46627:SF1">
    <property type="entry name" value="AMINOPEPTIDASE O"/>
    <property type="match status" value="1"/>
</dbReference>